<dbReference type="NCBIfam" id="TIGR00613">
    <property type="entry name" value="reco"/>
    <property type="match status" value="1"/>
</dbReference>
<dbReference type="AlphaFoldDB" id="A0AAW3T498"/>
<dbReference type="InterPro" id="IPR022572">
    <property type="entry name" value="DNA_rep/recomb_RecO_N"/>
</dbReference>
<evidence type="ECO:0000313" key="11">
    <source>
        <dbReference type="EMBL" id="MBA8990096.1"/>
    </source>
</evidence>
<proteinExistence type="inferred from homology"/>
<dbReference type="SUPFAM" id="SSF50249">
    <property type="entry name" value="Nucleic acid-binding proteins"/>
    <property type="match status" value="1"/>
</dbReference>
<keyword evidence="6 8" id="KW-0234">DNA repair</keyword>
<dbReference type="HAMAP" id="MF_00201">
    <property type="entry name" value="RecO"/>
    <property type="match status" value="1"/>
</dbReference>
<dbReference type="Pfam" id="PF02565">
    <property type="entry name" value="RecO_C"/>
    <property type="match status" value="1"/>
</dbReference>
<evidence type="ECO:0000256" key="4">
    <source>
        <dbReference type="ARBA" id="ARBA00022763"/>
    </source>
</evidence>
<dbReference type="InterPro" id="IPR037278">
    <property type="entry name" value="ARFGAP/RecO"/>
</dbReference>
<comment type="caution">
    <text evidence="11">The sequence shown here is derived from an EMBL/GenBank/DDBJ whole genome shotgun (WGS) entry which is preliminary data.</text>
</comment>
<dbReference type="Pfam" id="PF11967">
    <property type="entry name" value="RecO_N"/>
    <property type="match status" value="1"/>
</dbReference>
<dbReference type="SUPFAM" id="SSF57863">
    <property type="entry name" value="ArfGap/RecO-like zinc finger"/>
    <property type="match status" value="1"/>
</dbReference>
<evidence type="ECO:0000256" key="3">
    <source>
        <dbReference type="ARBA" id="ARBA00021310"/>
    </source>
</evidence>
<dbReference type="Gene3D" id="1.20.1440.120">
    <property type="entry name" value="Recombination protein O, C-terminal domain"/>
    <property type="match status" value="1"/>
</dbReference>
<comment type="function">
    <text evidence="1 8">Involved in DNA repair and RecF pathway recombination.</text>
</comment>
<dbReference type="InterPro" id="IPR003717">
    <property type="entry name" value="RecO"/>
</dbReference>
<accession>A0AAW3T498</accession>
<evidence type="ECO:0000313" key="12">
    <source>
        <dbReference type="Proteomes" id="UP000590225"/>
    </source>
</evidence>
<keyword evidence="4 8" id="KW-0227">DNA damage</keyword>
<dbReference type="GO" id="GO:0006302">
    <property type="term" value="P:double-strand break repair"/>
    <property type="evidence" value="ECO:0007669"/>
    <property type="project" value="TreeGrafter"/>
</dbReference>
<keyword evidence="5 8" id="KW-0233">DNA recombination</keyword>
<dbReference type="InterPro" id="IPR042242">
    <property type="entry name" value="RecO_C"/>
</dbReference>
<dbReference type="Proteomes" id="UP000590225">
    <property type="component" value="Unassembled WGS sequence"/>
</dbReference>
<evidence type="ECO:0000256" key="8">
    <source>
        <dbReference type="HAMAP-Rule" id="MF_00201"/>
    </source>
</evidence>
<gene>
    <name evidence="8" type="primary">recO</name>
    <name evidence="11" type="ORF">FHW23_001342</name>
</gene>
<feature type="region of interest" description="Disordered" evidence="9">
    <location>
        <begin position="240"/>
        <end position="301"/>
    </location>
</feature>
<evidence type="ECO:0000256" key="2">
    <source>
        <dbReference type="ARBA" id="ARBA00007452"/>
    </source>
</evidence>
<dbReference type="RefSeq" id="WP_420838822.1">
    <property type="nucleotide sequence ID" value="NZ_JACGXP010000002.1"/>
</dbReference>
<dbReference type="GO" id="GO:0006310">
    <property type="term" value="P:DNA recombination"/>
    <property type="evidence" value="ECO:0007669"/>
    <property type="project" value="UniProtKB-UniRule"/>
</dbReference>
<feature type="domain" description="DNA replication/recombination mediator RecO N-terminal" evidence="10">
    <location>
        <begin position="1"/>
        <end position="79"/>
    </location>
</feature>
<dbReference type="PANTHER" id="PTHR33991:SF1">
    <property type="entry name" value="DNA REPAIR PROTEIN RECO"/>
    <property type="match status" value="1"/>
</dbReference>
<sequence>MPLYRDECVVLRTHKLGEADRIVTMLSRQHGKIRAVAKGVRRTASKFGSRLEPFMVVDAQFYEGRSLDIVTQAESLGSYGAQIVADYGAYTAASAMVETADRLSEADAGLQQYLLLVGALRSLSRGEHVSSATLDSYLLRAMSIAGWAPSFRDCAVTGEPGPHSAFVVQLGGVVADHAAPPGTPRLDDDTLRLLGSLLAGDWRVVDAADERTRSRASGVVAAYAQWHLERSLRSLPHVDRSEHPAAVAPTPGGVPAAVAATPAPAVPTPADALATAAPGTTSSAPHARNAPTPSDPEGNPA</sequence>
<dbReference type="EMBL" id="JACGXP010000002">
    <property type="protein sequence ID" value="MBA8990096.1"/>
    <property type="molecule type" value="Genomic_DNA"/>
</dbReference>
<evidence type="ECO:0000256" key="5">
    <source>
        <dbReference type="ARBA" id="ARBA00023172"/>
    </source>
</evidence>
<dbReference type="Gene3D" id="2.40.50.140">
    <property type="entry name" value="Nucleic acid-binding proteins"/>
    <property type="match status" value="1"/>
</dbReference>
<evidence type="ECO:0000256" key="9">
    <source>
        <dbReference type="SAM" id="MobiDB-lite"/>
    </source>
</evidence>
<evidence type="ECO:0000259" key="10">
    <source>
        <dbReference type="Pfam" id="PF11967"/>
    </source>
</evidence>
<evidence type="ECO:0000256" key="1">
    <source>
        <dbReference type="ARBA" id="ARBA00003065"/>
    </source>
</evidence>
<organism evidence="11 12">
    <name type="scientific">Curtobacterium pusillum</name>
    <dbReference type="NCBI Taxonomy" id="69373"/>
    <lineage>
        <taxon>Bacteria</taxon>
        <taxon>Bacillati</taxon>
        <taxon>Actinomycetota</taxon>
        <taxon>Actinomycetes</taxon>
        <taxon>Micrococcales</taxon>
        <taxon>Microbacteriaceae</taxon>
        <taxon>Curtobacterium</taxon>
    </lineage>
</organism>
<dbReference type="PANTHER" id="PTHR33991">
    <property type="entry name" value="DNA REPAIR PROTEIN RECO"/>
    <property type="match status" value="1"/>
</dbReference>
<reference evidence="11 12" key="1">
    <citation type="submission" date="2020-07" db="EMBL/GenBank/DDBJ databases">
        <title>Above-ground endophytic microbial communities from plants in different locations in the United States.</title>
        <authorList>
            <person name="Frank C."/>
        </authorList>
    </citation>
    <scope>NUCLEOTIDE SEQUENCE [LARGE SCALE GENOMIC DNA]</scope>
    <source>
        <strain evidence="11 12">WPL5_2</strain>
    </source>
</reference>
<name>A0AAW3T498_9MICO</name>
<comment type="similarity">
    <text evidence="2 8">Belongs to the RecO family.</text>
</comment>
<protein>
    <recommendedName>
        <fullName evidence="3 8">DNA repair protein RecO</fullName>
    </recommendedName>
    <alternativeName>
        <fullName evidence="7 8">Recombination protein O</fullName>
    </alternativeName>
</protein>
<feature type="compositionally biased region" description="Low complexity" evidence="9">
    <location>
        <begin position="244"/>
        <end position="287"/>
    </location>
</feature>
<dbReference type="InterPro" id="IPR012340">
    <property type="entry name" value="NA-bd_OB-fold"/>
</dbReference>
<evidence type="ECO:0000256" key="7">
    <source>
        <dbReference type="ARBA" id="ARBA00033409"/>
    </source>
</evidence>
<dbReference type="GO" id="GO:0043590">
    <property type="term" value="C:bacterial nucleoid"/>
    <property type="evidence" value="ECO:0007669"/>
    <property type="project" value="TreeGrafter"/>
</dbReference>
<evidence type="ECO:0000256" key="6">
    <source>
        <dbReference type="ARBA" id="ARBA00023204"/>
    </source>
</evidence>